<evidence type="ECO:0000256" key="6">
    <source>
        <dbReference type="ARBA" id="ARBA00022692"/>
    </source>
</evidence>
<proteinExistence type="inferred from homology"/>
<dbReference type="PANTHER" id="PTHR42884:SF14">
    <property type="entry name" value="NEUROENDOCRINE CONVERTASE 1"/>
    <property type="match status" value="1"/>
</dbReference>
<keyword evidence="7 19" id="KW-0732">Signal</keyword>
<evidence type="ECO:0000256" key="8">
    <source>
        <dbReference type="ARBA" id="ARBA00022801"/>
    </source>
</evidence>
<feature type="active site" description="Charge relay system" evidence="16 17">
    <location>
        <position position="190"/>
    </location>
</feature>
<evidence type="ECO:0000256" key="7">
    <source>
        <dbReference type="ARBA" id="ARBA00022729"/>
    </source>
</evidence>
<evidence type="ECO:0000256" key="1">
    <source>
        <dbReference type="ARBA" id="ARBA00004370"/>
    </source>
</evidence>
<dbReference type="InterPro" id="IPR015500">
    <property type="entry name" value="Peptidase_S8_subtilisin-rel"/>
</dbReference>
<dbReference type="AlphaFoldDB" id="A0A9P4YI49"/>
<evidence type="ECO:0000256" key="5">
    <source>
        <dbReference type="ARBA" id="ARBA00022670"/>
    </source>
</evidence>
<evidence type="ECO:0000256" key="9">
    <source>
        <dbReference type="ARBA" id="ARBA00022825"/>
    </source>
</evidence>
<keyword evidence="5 17" id="KW-0645">Protease</keyword>
<evidence type="ECO:0000256" key="18">
    <source>
        <dbReference type="SAM" id="MobiDB-lite"/>
    </source>
</evidence>
<evidence type="ECO:0000256" key="17">
    <source>
        <dbReference type="PROSITE-ProRule" id="PRU01240"/>
    </source>
</evidence>
<dbReference type="InterPro" id="IPR022398">
    <property type="entry name" value="Peptidase_S8_His-AS"/>
</dbReference>
<dbReference type="InterPro" id="IPR036852">
    <property type="entry name" value="Peptidase_S8/S53_dom_sf"/>
</dbReference>
<evidence type="ECO:0000256" key="3">
    <source>
        <dbReference type="ARBA" id="ARBA00005325"/>
    </source>
</evidence>
<feature type="signal peptide" evidence="19">
    <location>
        <begin position="1"/>
        <end position="23"/>
    </location>
</feature>
<dbReference type="PROSITE" id="PS00138">
    <property type="entry name" value="SUBTILASE_SER"/>
    <property type="match status" value="1"/>
</dbReference>
<evidence type="ECO:0000256" key="10">
    <source>
        <dbReference type="ARBA" id="ARBA00022837"/>
    </source>
</evidence>
<keyword evidence="11" id="KW-1133">Transmembrane helix</keyword>
<dbReference type="PROSITE" id="PS51829">
    <property type="entry name" value="P_HOMO_B"/>
    <property type="match status" value="1"/>
</dbReference>
<evidence type="ECO:0000313" key="21">
    <source>
        <dbReference type="EMBL" id="KAF3898396.1"/>
    </source>
</evidence>
<dbReference type="Pfam" id="PF01483">
    <property type="entry name" value="P_proprotein"/>
    <property type="match status" value="1"/>
</dbReference>
<organism evidence="21 22">
    <name type="scientific">Trichophyton interdigitale</name>
    <dbReference type="NCBI Taxonomy" id="101480"/>
    <lineage>
        <taxon>Eukaryota</taxon>
        <taxon>Fungi</taxon>
        <taxon>Dikarya</taxon>
        <taxon>Ascomycota</taxon>
        <taxon>Pezizomycotina</taxon>
        <taxon>Eurotiomycetes</taxon>
        <taxon>Eurotiomycetidae</taxon>
        <taxon>Onygenales</taxon>
        <taxon>Arthrodermataceae</taxon>
        <taxon>Trichophyton</taxon>
    </lineage>
</organism>
<dbReference type="InterPro" id="IPR000209">
    <property type="entry name" value="Peptidase_S8/S53_dom"/>
</dbReference>
<dbReference type="GO" id="GO:0000139">
    <property type="term" value="C:Golgi membrane"/>
    <property type="evidence" value="ECO:0007669"/>
    <property type="project" value="TreeGrafter"/>
</dbReference>
<dbReference type="GO" id="GO:0007323">
    <property type="term" value="P:peptide pheromone maturation"/>
    <property type="evidence" value="ECO:0007669"/>
    <property type="project" value="UniProtKB-ARBA"/>
</dbReference>
<comment type="similarity">
    <text evidence="3">Belongs to the peptidase S8 family. Furin subfamily.</text>
</comment>
<accession>A0A9P4YI49</accession>
<keyword evidence="4" id="KW-0964">Secreted</keyword>
<dbReference type="PANTHER" id="PTHR42884">
    <property type="entry name" value="PROPROTEIN CONVERTASE SUBTILISIN/KEXIN-RELATED"/>
    <property type="match status" value="1"/>
</dbReference>
<feature type="domain" description="P/Homo B" evidence="20">
    <location>
        <begin position="481"/>
        <end position="614"/>
    </location>
</feature>
<keyword evidence="9 17" id="KW-0720">Serine protease</keyword>
<evidence type="ECO:0000256" key="14">
    <source>
        <dbReference type="ARBA" id="ARBA00023145"/>
    </source>
</evidence>
<dbReference type="PRINTS" id="PR00723">
    <property type="entry name" value="SUBTILISIN"/>
</dbReference>
<dbReference type="InterPro" id="IPR023828">
    <property type="entry name" value="Peptidase_S8_Ser-AS"/>
</dbReference>
<dbReference type="CDD" id="cd04059">
    <property type="entry name" value="Peptidases_S8_Protein_convertases_Kexins_Furin-like"/>
    <property type="match status" value="1"/>
</dbReference>
<name>A0A9P4YI49_9EURO</name>
<dbReference type="EMBL" id="JAAQVJ010000038">
    <property type="protein sequence ID" value="KAF3898396.1"/>
    <property type="molecule type" value="Genomic_DNA"/>
</dbReference>
<feature type="chain" id="PRO_5040320705" evidence="19">
    <location>
        <begin position="24"/>
        <end position="697"/>
    </location>
</feature>
<evidence type="ECO:0000256" key="4">
    <source>
        <dbReference type="ARBA" id="ARBA00022525"/>
    </source>
</evidence>
<dbReference type="GO" id="GO:0004252">
    <property type="term" value="F:serine-type endopeptidase activity"/>
    <property type="evidence" value="ECO:0007669"/>
    <property type="project" value="UniProtKB-UniRule"/>
</dbReference>
<dbReference type="InterPro" id="IPR002884">
    <property type="entry name" value="P_dom"/>
</dbReference>
<dbReference type="GO" id="GO:0005576">
    <property type="term" value="C:extracellular region"/>
    <property type="evidence" value="ECO:0007669"/>
    <property type="project" value="UniProtKB-SubCell"/>
</dbReference>
<evidence type="ECO:0000256" key="16">
    <source>
        <dbReference type="PIRSR" id="PIRSR615500-1"/>
    </source>
</evidence>
<keyword evidence="6" id="KW-0812">Transmembrane</keyword>
<dbReference type="GO" id="GO:0005802">
    <property type="term" value="C:trans-Golgi network"/>
    <property type="evidence" value="ECO:0007669"/>
    <property type="project" value="TreeGrafter"/>
</dbReference>
<dbReference type="FunFam" id="2.60.120.260:FF:000026">
    <property type="entry name" value="proprotein convertase subtilisin/kexin type 7"/>
    <property type="match status" value="1"/>
</dbReference>
<gene>
    <name evidence="21" type="ORF">GY632_1826</name>
</gene>
<comment type="caution">
    <text evidence="21">The sequence shown here is derived from an EMBL/GenBank/DDBJ whole genome shotgun (WGS) entry which is preliminary data.</text>
</comment>
<evidence type="ECO:0000256" key="15">
    <source>
        <dbReference type="ARBA" id="ARBA00023180"/>
    </source>
</evidence>
<dbReference type="GO" id="GO:0016485">
    <property type="term" value="P:protein processing"/>
    <property type="evidence" value="ECO:0007669"/>
    <property type="project" value="TreeGrafter"/>
</dbReference>
<dbReference type="FunFam" id="3.40.50.200:FF:000005">
    <property type="entry name" value="Proprotein convertase subtilisin/kexin type 7"/>
    <property type="match status" value="1"/>
</dbReference>
<dbReference type="InterPro" id="IPR023827">
    <property type="entry name" value="Peptidase_S8_Asp-AS"/>
</dbReference>
<feature type="region of interest" description="Disordered" evidence="18">
    <location>
        <begin position="614"/>
        <end position="637"/>
    </location>
</feature>
<dbReference type="SUPFAM" id="SSF52743">
    <property type="entry name" value="Subtilisin-like"/>
    <property type="match status" value="1"/>
</dbReference>
<evidence type="ECO:0000256" key="13">
    <source>
        <dbReference type="ARBA" id="ARBA00023136"/>
    </source>
</evidence>
<reference evidence="21" key="1">
    <citation type="submission" date="2020-03" db="EMBL/GenBank/DDBJ databases">
        <title>Whole Genome Sequence of Trichophyton interdigitale from India.</title>
        <authorList>
            <person name="Kumar P."/>
        </authorList>
    </citation>
    <scope>NUCLEOTIDE SEQUENCE</scope>
    <source>
        <strain evidence="21">UCMS-IGIB-CI14</strain>
    </source>
</reference>
<sequence length="697" mass="75144">MISERWLSALAAFTLSTLALADAYPRTHQTRDFFAVHLNLSIVSPEKLANHLKARYEGQIGELTDYHKFSVMKSKTGPVDACLPAISGPLGHINCINGVLWSQILTPGVQLRHKRVPQPPVAHLNTTDWVEVVSAVQTRSRVSSALGITDPLFNSQWHLFNTVQLKQDMNVTGAWLEGVTGKGTVTAVIDDGLDFHSNDLNNNYFPAGSYNFVENSKEPDPKYVNQTHGTRCAGEIAAGKNGICGLGMAYDGKIAGIRLLSGQIDESDEAAAINYRYQSNDIYSCSWGPPDNGRVIGGPGTLVKRALENGVANGRRGKGSIFVVSAGNGGYLDDDCNFDGYANSIYTIAVGAIDREGNHPEYSEPCSALSVVAYASGGYQSEGADSIYTTDVGVQNCASGHGGTSAAAPLVAGAIALALSVRSELTWRDIQYLLYATAIPVNEEEDDWQMTKLGKPFSHNYGYGKVDSYGLVQMARNWKLVKPQTSYYSPWVRVNKNIPQGAKGLSSIFEVRPPAISVFERLEHVTVTTNVNHTRRGDLSIELHSPEGVVSRLSTTRRNDNETSGYAGWAFMSVAHWGESGIGNWTIVVKDTMINDFSGTFVSWQLSLWGEGTDSLSSSNSDKTGEGNNNETIMQTPDTENVGVSWDLLVAATGLQRLGGWASLSLSVSVVVCGAVGTYLLLCKLSGSHAAPIIVDL</sequence>
<dbReference type="PROSITE" id="PS00137">
    <property type="entry name" value="SUBTILASE_HIS"/>
    <property type="match status" value="1"/>
</dbReference>
<dbReference type="Proteomes" id="UP000749309">
    <property type="component" value="Unassembled WGS sequence"/>
</dbReference>
<dbReference type="SUPFAM" id="SSF49785">
    <property type="entry name" value="Galactose-binding domain-like"/>
    <property type="match status" value="1"/>
</dbReference>
<dbReference type="Pfam" id="PF00082">
    <property type="entry name" value="Peptidase_S8"/>
    <property type="match status" value="1"/>
</dbReference>
<protein>
    <submittedName>
        <fullName evidence="21">Pheromone processing endoprotease KexB</fullName>
    </submittedName>
</protein>
<keyword evidence="14" id="KW-0865">Zymogen</keyword>
<feature type="active site" description="Charge relay system" evidence="16 17">
    <location>
        <position position="228"/>
    </location>
</feature>
<evidence type="ECO:0000256" key="19">
    <source>
        <dbReference type="SAM" id="SignalP"/>
    </source>
</evidence>
<keyword evidence="13" id="KW-0472">Membrane</keyword>
<evidence type="ECO:0000256" key="11">
    <source>
        <dbReference type="ARBA" id="ARBA00022989"/>
    </source>
</evidence>
<evidence type="ECO:0000256" key="12">
    <source>
        <dbReference type="ARBA" id="ARBA00023026"/>
    </source>
</evidence>
<comment type="subcellular location">
    <subcellularLocation>
        <location evidence="1">Membrane</location>
    </subcellularLocation>
    <subcellularLocation>
        <location evidence="2">Secreted</location>
    </subcellularLocation>
</comment>
<keyword evidence="10" id="KW-0106">Calcium</keyword>
<dbReference type="InterPro" id="IPR008979">
    <property type="entry name" value="Galactose-bd-like_sf"/>
</dbReference>
<evidence type="ECO:0000313" key="22">
    <source>
        <dbReference type="Proteomes" id="UP000749309"/>
    </source>
</evidence>
<feature type="active site" description="Charge relay system" evidence="16 17">
    <location>
        <position position="405"/>
    </location>
</feature>
<dbReference type="PROSITE" id="PS51892">
    <property type="entry name" value="SUBTILASE"/>
    <property type="match status" value="1"/>
</dbReference>
<dbReference type="InterPro" id="IPR034182">
    <property type="entry name" value="Kexin/furin"/>
</dbReference>
<keyword evidence="12" id="KW-0843">Virulence</keyword>
<evidence type="ECO:0000259" key="20">
    <source>
        <dbReference type="PROSITE" id="PS51829"/>
    </source>
</evidence>
<evidence type="ECO:0000256" key="2">
    <source>
        <dbReference type="ARBA" id="ARBA00004613"/>
    </source>
</evidence>
<keyword evidence="8 17" id="KW-0378">Hydrolase</keyword>
<dbReference type="Gene3D" id="3.40.50.200">
    <property type="entry name" value="Peptidase S8/S53 domain"/>
    <property type="match status" value="1"/>
</dbReference>
<dbReference type="Gene3D" id="2.60.120.260">
    <property type="entry name" value="Galactose-binding domain-like"/>
    <property type="match status" value="1"/>
</dbReference>
<keyword evidence="15" id="KW-0325">Glycoprotein</keyword>
<dbReference type="PROSITE" id="PS00136">
    <property type="entry name" value="SUBTILASE_ASP"/>
    <property type="match status" value="1"/>
</dbReference>